<sequence length="67" mass="8129">MDLRFKSEGFGDKVTEYYMEQGRCEQSWRHDPEYPDRIMSSFSFVPLAKFLIPWLKHITPHCLFISW</sequence>
<dbReference type="EMBL" id="JAHQIW010003028">
    <property type="protein sequence ID" value="KAJ1357076.1"/>
    <property type="molecule type" value="Genomic_DNA"/>
</dbReference>
<proteinExistence type="predicted"/>
<keyword evidence="2" id="KW-1185">Reference proteome</keyword>
<comment type="caution">
    <text evidence="1">The sequence shown here is derived from an EMBL/GenBank/DDBJ whole genome shotgun (WGS) entry which is preliminary data.</text>
</comment>
<gene>
    <name evidence="1" type="ORF">KIN20_015104</name>
</gene>
<dbReference type="AlphaFoldDB" id="A0AAD5MZT4"/>
<name>A0AAD5MZT4_PARTN</name>
<evidence type="ECO:0000313" key="1">
    <source>
        <dbReference type="EMBL" id="KAJ1357076.1"/>
    </source>
</evidence>
<protein>
    <submittedName>
        <fullName evidence="1">Uncharacterized protein</fullName>
    </submittedName>
</protein>
<accession>A0AAD5MZT4</accession>
<organism evidence="1 2">
    <name type="scientific">Parelaphostrongylus tenuis</name>
    <name type="common">Meningeal worm</name>
    <dbReference type="NCBI Taxonomy" id="148309"/>
    <lineage>
        <taxon>Eukaryota</taxon>
        <taxon>Metazoa</taxon>
        <taxon>Ecdysozoa</taxon>
        <taxon>Nematoda</taxon>
        <taxon>Chromadorea</taxon>
        <taxon>Rhabditida</taxon>
        <taxon>Rhabditina</taxon>
        <taxon>Rhabditomorpha</taxon>
        <taxon>Strongyloidea</taxon>
        <taxon>Metastrongylidae</taxon>
        <taxon>Parelaphostrongylus</taxon>
    </lineage>
</organism>
<reference evidence="1" key="1">
    <citation type="submission" date="2021-06" db="EMBL/GenBank/DDBJ databases">
        <title>Parelaphostrongylus tenuis whole genome reference sequence.</title>
        <authorList>
            <person name="Garwood T.J."/>
            <person name="Larsen P.A."/>
            <person name="Fountain-Jones N.M."/>
            <person name="Garbe J.R."/>
            <person name="Macchietto M.G."/>
            <person name="Kania S.A."/>
            <person name="Gerhold R.W."/>
            <person name="Richards J.E."/>
            <person name="Wolf T.M."/>
        </authorList>
    </citation>
    <scope>NUCLEOTIDE SEQUENCE</scope>
    <source>
        <strain evidence="1">MNPRO001-30</strain>
        <tissue evidence="1">Meninges</tissue>
    </source>
</reference>
<evidence type="ECO:0000313" key="2">
    <source>
        <dbReference type="Proteomes" id="UP001196413"/>
    </source>
</evidence>
<dbReference type="Proteomes" id="UP001196413">
    <property type="component" value="Unassembled WGS sequence"/>
</dbReference>